<accession>A0A346PDW8</accession>
<organism evidence="2 3">
    <name type="scientific">Natrarchaeobaculum sulfurireducens</name>
    <dbReference type="NCBI Taxonomy" id="2044521"/>
    <lineage>
        <taxon>Archaea</taxon>
        <taxon>Methanobacteriati</taxon>
        <taxon>Methanobacteriota</taxon>
        <taxon>Stenosarchaea group</taxon>
        <taxon>Halobacteria</taxon>
        <taxon>Halobacteriales</taxon>
        <taxon>Natrialbaceae</taxon>
        <taxon>Natrarchaeobaculum</taxon>
    </lineage>
</organism>
<proteinExistence type="predicted"/>
<dbReference type="Proteomes" id="UP000258707">
    <property type="component" value="Chromosome"/>
</dbReference>
<evidence type="ECO:0000256" key="1">
    <source>
        <dbReference type="SAM" id="MobiDB-lite"/>
    </source>
</evidence>
<reference evidence="3" key="1">
    <citation type="submission" date="2017-10" db="EMBL/GenBank/DDBJ databases">
        <title>Phenotypic and genomic properties of facultatively anaerobic sulfur-reducing natronoarchaea from hypersaline soda lakes.</title>
        <authorList>
            <person name="Sorokin D.Y."/>
            <person name="Kublanov I.V."/>
            <person name="Roman P."/>
            <person name="Sinninghe Damste J.S."/>
            <person name="Golyshin P.N."/>
            <person name="Rojo D."/>
            <person name="Ciordia S."/>
            <person name="Mena Md.C."/>
            <person name="Ferrer M."/>
            <person name="Messina E."/>
            <person name="Smedile F."/>
            <person name="La Spada G."/>
            <person name="La Cono V."/>
            <person name="Yakimov M.M."/>
        </authorList>
    </citation>
    <scope>NUCLEOTIDE SEQUENCE [LARGE SCALE GENOMIC DNA]</scope>
    <source>
        <strain evidence="3">AArc1</strain>
    </source>
</reference>
<dbReference type="GeneID" id="37638181"/>
<dbReference type="EMBL" id="CP024047">
    <property type="protein sequence ID" value="AXR77713.1"/>
    <property type="molecule type" value="Genomic_DNA"/>
</dbReference>
<evidence type="ECO:0000313" key="2">
    <source>
        <dbReference type="EMBL" id="AXR77713.1"/>
    </source>
</evidence>
<protein>
    <submittedName>
        <fullName evidence="2">Uncharacterized protein</fullName>
    </submittedName>
</protein>
<dbReference type="AlphaFoldDB" id="A0A346PDW8"/>
<evidence type="ECO:0000313" key="3">
    <source>
        <dbReference type="Proteomes" id="UP000258707"/>
    </source>
</evidence>
<feature type="compositionally biased region" description="Low complexity" evidence="1">
    <location>
        <begin position="62"/>
        <end position="77"/>
    </location>
</feature>
<feature type="compositionally biased region" description="Basic and acidic residues" evidence="1">
    <location>
        <begin position="47"/>
        <end position="58"/>
    </location>
</feature>
<dbReference type="InterPro" id="IPR055975">
    <property type="entry name" value="DUF7553"/>
</dbReference>
<dbReference type="KEGG" id="nan:AArc1_1378"/>
<dbReference type="RefSeq" id="WP_186336667.1">
    <property type="nucleotide sequence ID" value="NZ_CP024047.1"/>
</dbReference>
<gene>
    <name evidence="2" type="ORF">AArc1_1378</name>
</gene>
<feature type="compositionally biased region" description="Basic and acidic residues" evidence="1">
    <location>
        <begin position="78"/>
        <end position="106"/>
    </location>
</feature>
<sequence>MNNHFHDSLYYLKRAGQHAKLGVEAHLSPIPERVRRAVGSEPAPEPTRLESVRERVTEFRVNAGNRSRATSNAARTRASTERTDEPTTERTDEPTTERTDEPTTER</sequence>
<name>A0A346PDW8_9EURY</name>
<dbReference type="Pfam" id="PF24430">
    <property type="entry name" value="DUF7553"/>
    <property type="match status" value="1"/>
</dbReference>
<feature type="region of interest" description="Disordered" evidence="1">
    <location>
        <begin position="34"/>
        <end position="106"/>
    </location>
</feature>